<dbReference type="GeneID" id="97239441"/>
<dbReference type="GO" id="GO:0046872">
    <property type="term" value="F:metal ion binding"/>
    <property type="evidence" value="ECO:0007669"/>
    <property type="project" value="UniProtKB-KW"/>
</dbReference>
<protein>
    <recommendedName>
        <fullName evidence="6">ABC transporter substrate-binding protein</fullName>
    </recommendedName>
</protein>
<keyword evidence="2" id="KW-0479">Metal-binding</keyword>
<reference evidence="4 5" key="1">
    <citation type="submission" date="2015-12" db="EMBL/GenBank/DDBJ databases">
        <title>Genome sequence of Tistrella mobilis MCCC 1A02139.</title>
        <authorList>
            <person name="Lu L."/>
            <person name="Lai Q."/>
            <person name="Shao Z."/>
            <person name="Qian P."/>
        </authorList>
    </citation>
    <scope>NUCLEOTIDE SEQUENCE [LARGE SCALE GENOMIC DNA]</scope>
    <source>
        <strain evidence="4 5">MCCC 1A02139</strain>
    </source>
</reference>
<evidence type="ECO:0000313" key="5">
    <source>
        <dbReference type="Proteomes" id="UP000075787"/>
    </source>
</evidence>
<keyword evidence="2" id="KW-0408">Iron</keyword>
<feature type="chain" id="PRO_5007837006" description="ABC transporter substrate-binding protein" evidence="3">
    <location>
        <begin position="25"/>
        <end position="332"/>
    </location>
</feature>
<dbReference type="InterPro" id="IPR026045">
    <property type="entry name" value="Ferric-bd"/>
</dbReference>
<keyword evidence="1 3" id="KW-0732">Signal</keyword>
<sequence length="332" mass="34816">MSRASLLKTLILAGTGLIGSLAFASLPAAAETAVLYASNNSAAVDALLKVVGDAAPDLEVEVVRGATGALLKRIEAEAAAPRADLFWSAGFPTLAAYGAVLAPYHTKVELPADMVGPDGLWTGANVHVMVLMVNDRRLDGRPMPAGWADLFDPAWKGQVVIGDPANSSSAYAQIYGLYQLFGREGLEKLARNVVVTGSSSNVYKSVAAGEFAAGITMEYSAEAYVAGGQREIRLVYPAEGTFLSPEGMAVVKGAPHPQAAQRLLDIMASDAAQAAIFAATWRRPANDRVDVTAIAGLPRLADLKVIAVDQDAAARDRDRVLAIWQEVTAAGR</sequence>
<dbReference type="PIRSF" id="PIRSF002825">
    <property type="entry name" value="CfbpA"/>
    <property type="match status" value="1"/>
</dbReference>
<dbReference type="SUPFAM" id="SSF53850">
    <property type="entry name" value="Periplasmic binding protein-like II"/>
    <property type="match status" value="1"/>
</dbReference>
<dbReference type="OrthoDB" id="9766989at2"/>
<dbReference type="EMBL" id="LPZR01000065">
    <property type="protein sequence ID" value="KYO55378.1"/>
    <property type="molecule type" value="Genomic_DNA"/>
</dbReference>
<dbReference type="PANTHER" id="PTHR30006:SF24">
    <property type="entry name" value="SLL0237 PROTEIN"/>
    <property type="match status" value="1"/>
</dbReference>
<evidence type="ECO:0000313" key="4">
    <source>
        <dbReference type="EMBL" id="KYO55378.1"/>
    </source>
</evidence>
<dbReference type="Pfam" id="PF13343">
    <property type="entry name" value="SBP_bac_6"/>
    <property type="match status" value="1"/>
</dbReference>
<organism evidence="4 5">
    <name type="scientific">Tistrella mobilis</name>
    <dbReference type="NCBI Taxonomy" id="171437"/>
    <lineage>
        <taxon>Bacteria</taxon>
        <taxon>Pseudomonadati</taxon>
        <taxon>Pseudomonadota</taxon>
        <taxon>Alphaproteobacteria</taxon>
        <taxon>Geminicoccales</taxon>
        <taxon>Geminicoccaceae</taxon>
        <taxon>Tistrella</taxon>
    </lineage>
</organism>
<dbReference type="AlphaFoldDB" id="A0A162LKI4"/>
<name>A0A162LKI4_9PROT</name>
<dbReference type="RefSeq" id="WP_062762281.1">
    <property type="nucleotide sequence ID" value="NZ_CP121043.1"/>
</dbReference>
<comment type="caution">
    <text evidence="4">The sequence shown here is derived from an EMBL/GenBank/DDBJ whole genome shotgun (WGS) entry which is preliminary data.</text>
</comment>
<dbReference type="Gene3D" id="3.40.190.10">
    <property type="entry name" value="Periplasmic binding protein-like II"/>
    <property type="match status" value="2"/>
</dbReference>
<dbReference type="PANTHER" id="PTHR30006">
    <property type="entry name" value="THIAMINE-BINDING PERIPLASMIC PROTEIN-RELATED"/>
    <property type="match status" value="1"/>
</dbReference>
<gene>
    <name evidence="4" type="ORF">AUP44_23590</name>
</gene>
<accession>A0A162LKI4</accession>
<evidence type="ECO:0000256" key="3">
    <source>
        <dbReference type="SAM" id="SignalP"/>
    </source>
</evidence>
<evidence type="ECO:0000256" key="2">
    <source>
        <dbReference type="PIRSR" id="PIRSR002825-1"/>
    </source>
</evidence>
<proteinExistence type="predicted"/>
<evidence type="ECO:0008006" key="6">
    <source>
        <dbReference type="Google" id="ProtNLM"/>
    </source>
</evidence>
<feature type="signal peptide" evidence="3">
    <location>
        <begin position="1"/>
        <end position="24"/>
    </location>
</feature>
<feature type="binding site" evidence="2">
    <location>
        <position position="219"/>
    </location>
    <ligand>
        <name>Fe cation</name>
        <dbReference type="ChEBI" id="CHEBI:24875"/>
    </ligand>
</feature>
<dbReference type="Proteomes" id="UP000075787">
    <property type="component" value="Unassembled WGS sequence"/>
</dbReference>
<evidence type="ECO:0000256" key="1">
    <source>
        <dbReference type="ARBA" id="ARBA00022729"/>
    </source>
</evidence>